<feature type="domain" description="HTH luxR-type" evidence="5">
    <location>
        <begin position="113"/>
        <end position="178"/>
    </location>
</feature>
<evidence type="ECO:0000256" key="2">
    <source>
        <dbReference type="ARBA" id="ARBA00023125"/>
    </source>
</evidence>
<dbReference type="Gene3D" id="1.10.10.10">
    <property type="entry name" value="Winged helix-like DNA-binding domain superfamily/Winged helix DNA-binding domain"/>
    <property type="match status" value="1"/>
</dbReference>
<dbReference type="PANTHER" id="PTHR44688:SF16">
    <property type="entry name" value="DNA-BINDING TRANSCRIPTIONAL ACTIVATOR DEVR_DOSR"/>
    <property type="match status" value="1"/>
</dbReference>
<keyword evidence="1" id="KW-0805">Transcription regulation</keyword>
<dbReference type="InterPro" id="IPR036388">
    <property type="entry name" value="WH-like_DNA-bd_sf"/>
</dbReference>
<evidence type="ECO:0000313" key="7">
    <source>
        <dbReference type="Proteomes" id="UP000029833"/>
    </source>
</evidence>
<dbReference type="GO" id="GO:0003677">
    <property type="term" value="F:DNA binding"/>
    <property type="evidence" value="ECO:0007669"/>
    <property type="project" value="UniProtKB-KW"/>
</dbReference>
<evidence type="ECO:0000256" key="3">
    <source>
        <dbReference type="ARBA" id="ARBA00023163"/>
    </source>
</evidence>
<name>A0A0A0B799_9CELL</name>
<dbReference type="SUPFAM" id="SSF46894">
    <property type="entry name" value="C-terminal effector domain of the bipartite response regulators"/>
    <property type="match status" value="1"/>
</dbReference>
<dbReference type="PROSITE" id="PS00622">
    <property type="entry name" value="HTH_LUXR_1"/>
    <property type="match status" value="1"/>
</dbReference>
<protein>
    <submittedName>
        <fullName evidence="6">LuxR family transcriptional regulator</fullName>
    </submittedName>
</protein>
<accession>A0A0A0B799</accession>
<dbReference type="Proteomes" id="UP000029833">
    <property type="component" value="Unassembled WGS sequence"/>
</dbReference>
<dbReference type="CDD" id="cd06170">
    <property type="entry name" value="LuxR_C_like"/>
    <property type="match status" value="1"/>
</dbReference>
<organism evidence="6 7">
    <name type="scientific">Cellulomonas cellasea DSM 20118</name>
    <dbReference type="NCBI Taxonomy" id="1408250"/>
    <lineage>
        <taxon>Bacteria</taxon>
        <taxon>Bacillati</taxon>
        <taxon>Actinomycetota</taxon>
        <taxon>Actinomycetes</taxon>
        <taxon>Micrococcales</taxon>
        <taxon>Cellulomonadaceae</taxon>
        <taxon>Cellulomonas</taxon>
    </lineage>
</organism>
<dbReference type="RefSeq" id="WP_084142574.1">
    <property type="nucleotide sequence ID" value="NZ_AXNT01000037.1"/>
</dbReference>
<dbReference type="AlphaFoldDB" id="A0A0A0B799"/>
<dbReference type="PRINTS" id="PR00038">
    <property type="entry name" value="HTHLUXR"/>
</dbReference>
<dbReference type="InterPro" id="IPR016032">
    <property type="entry name" value="Sig_transdc_resp-reg_C-effctor"/>
</dbReference>
<sequence>MSIEPLRRTAPTLRGVQPRAGERAPLVSADRAAGAPAQRRAIGQTCVVVSDLADGDGQVLVRNLRRRGSGRVILLARRASRRELVGLLAGGLRGAVASEAHTTLSQVPPPSTFVRDRPELTARELGVLKLVADGCSNRRIGELLGLSALTVKSHLARISRKLGTGDRAALVAISIRTGLLD</sequence>
<comment type="caution">
    <text evidence="6">The sequence shown here is derived from an EMBL/GenBank/DDBJ whole genome shotgun (WGS) entry which is preliminary data.</text>
</comment>
<gene>
    <name evidence="6" type="ORF">Q760_11680</name>
</gene>
<dbReference type="SMART" id="SM00421">
    <property type="entry name" value="HTH_LUXR"/>
    <property type="match status" value="1"/>
</dbReference>
<feature type="region of interest" description="Disordered" evidence="4">
    <location>
        <begin position="1"/>
        <end position="32"/>
    </location>
</feature>
<proteinExistence type="predicted"/>
<dbReference type="PROSITE" id="PS50043">
    <property type="entry name" value="HTH_LUXR_2"/>
    <property type="match status" value="1"/>
</dbReference>
<evidence type="ECO:0000313" key="6">
    <source>
        <dbReference type="EMBL" id="KGM02740.1"/>
    </source>
</evidence>
<reference evidence="6 7" key="1">
    <citation type="submission" date="2013-10" db="EMBL/GenBank/DDBJ databases">
        <authorList>
            <person name="Wang G."/>
            <person name="Zhuang W."/>
        </authorList>
    </citation>
    <scope>NUCLEOTIDE SEQUENCE [LARGE SCALE GENOMIC DNA]</scope>
    <source>
        <strain evidence="6 7">DSM 20118</strain>
    </source>
</reference>
<dbReference type="EMBL" id="AXNT01000037">
    <property type="protein sequence ID" value="KGM02740.1"/>
    <property type="molecule type" value="Genomic_DNA"/>
</dbReference>
<dbReference type="InterPro" id="IPR000792">
    <property type="entry name" value="Tscrpt_reg_LuxR_C"/>
</dbReference>
<keyword evidence="7" id="KW-1185">Reference proteome</keyword>
<evidence type="ECO:0000259" key="5">
    <source>
        <dbReference type="PROSITE" id="PS50043"/>
    </source>
</evidence>
<evidence type="ECO:0000256" key="4">
    <source>
        <dbReference type="SAM" id="MobiDB-lite"/>
    </source>
</evidence>
<keyword evidence="2" id="KW-0238">DNA-binding</keyword>
<keyword evidence="3" id="KW-0804">Transcription</keyword>
<dbReference type="GO" id="GO:0006355">
    <property type="term" value="P:regulation of DNA-templated transcription"/>
    <property type="evidence" value="ECO:0007669"/>
    <property type="project" value="InterPro"/>
</dbReference>
<evidence type="ECO:0000256" key="1">
    <source>
        <dbReference type="ARBA" id="ARBA00023015"/>
    </source>
</evidence>
<dbReference type="STRING" id="1408250.Q760_11680"/>
<dbReference type="PANTHER" id="PTHR44688">
    <property type="entry name" value="DNA-BINDING TRANSCRIPTIONAL ACTIVATOR DEVR_DOSR"/>
    <property type="match status" value="1"/>
</dbReference>
<dbReference type="Pfam" id="PF00196">
    <property type="entry name" value="GerE"/>
    <property type="match status" value="1"/>
</dbReference>